<evidence type="ECO:0000256" key="1">
    <source>
        <dbReference type="SAM" id="MobiDB-lite"/>
    </source>
</evidence>
<keyword evidence="3" id="KW-1185">Reference proteome</keyword>
<dbReference type="AlphaFoldDB" id="A0A5A9ZT69"/>
<proteinExistence type="predicted"/>
<sequence length="386" mass="41314">MIASDAHRVLRRKAKVGRSGYEARIMTPARAVRLALARAAEKLFDLPLVVTGVQVSRVTQDMVLEQINDGWLITVLDGPDGAMGVSAVDMPVLGALVESQTLGRVSSRSSEARSPTQTDAALFAPLIDQALSVMSDELAKQGGDIRIAGFRFGARMESARMLGLLLEAQEFHFFRLDIVLGDGAKQGEMVLALPVAARSAIKETGGGKARPDTDHADGEQCAKLVRQGVLMEAEVRLDAVLWKHEMPLSAIEALAVDDVLEIPEAALSRAQLHAGSERLPGSFQLGQKNGFRAVRLNMTETGGENPSRSTGTQRQDLVTSHDAEPALSADIAAQGGPVVNFPDAQATSPQVPERDGVRPLEQSRASLEIEDHLSDLPDLSDLPELS</sequence>
<organism evidence="2 3">
    <name type="scientific">Aquicoccus porphyridii</name>
    <dbReference type="NCBI Taxonomy" id="1852029"/>
    <lineage>
        <taxon>Bacteria</taxon>
        <taxon>Pseudomonadati</taxon>
        <taxon>Pseudomonadota</taxon>
        <taxon>Alphaproteobacteria</taxon>
        <taxon>Rhodobacterales</taxon>
        <taxon>Paracoccaceae</taxon>
        <taxon>Aquicoccus</taxon>
    </lineage>
</organism>
<feature type="region of interest" description="Disordered" evidence="1">
    <location>
        <begin position="299"/>
        <end position="318"/>
    </location>
</feature>
<feature type="compositionally biased region" description="Low complexity" evidence="1">
    <location>
        <begin position="376"/>
        <end position="386"/>
    </location>
</feature>
<evidence type="ECO:0000313" key="2">
    <source>
        <dbReference type="EMBL" id="KAA0920271.1"/>
    </source>
</evidence>
<name>A0A5A9ZT69_9RHOB</name>
<reference evidence="2 3" key="1">
    <citation type="submission" date="2019-07" db="EMBL/GenBank/DDBJ databases">
        <title>Aquicoccus porphyridii gen. nov., sp. nov., isolated from a small marine red alga, Porphyridium marinum.</title>
        <authorList>
            <person name="Liu L."/>
        </authorList>
    </citation>
    <scope>NUCLEOTIDE SEQUENCE [LARGE SCALE GENOMIC DNA]</scope>
    <source>
        <strain evidence="2 3">L1 8-17</strain>
    </source>
</reference>
<protein>
    <submittedName>
        <fullName evidence="2">FliM/FliN family flagellar motor switch protein</fullName>
    </submittedName>
</protein>
<feature type="region of interest" description="Disordered" evidence="1">
    <location>
        <begin position="336"/>
        <end position="386"/>
    </location>
</feature>
<dbReference type="Proteomes" id="UP000325291">
    <property type="component" value="Unassembled WGS sequence"/>
</dbReference>
<dbReference type="RefSeq" id="WP_146611013.1">
    <property type="nucleotide sequence ID" value="NZ_VINQ01000002.1"/>
</dbReference>
<keyword evidence="2" id="KW-0969">Cilium</keyword>
<comment type="caution">
    <text evidence="2">The sequence shown here is derived from an EMBL/GenBank/DDBJ whole genome shotgun (WGS) entry which is preliminary data.</text>
</comment>
<evidence type="ECO:0000313" key="3">
    <source>
        <dbReference type="Proteomes" id="UP000325291"/>
    </source>
</evidence>
<accession>A0A5A9ZT69</accession>
<gene>
    <name evidence="2" type="ORF">FLO80_03915</name>
</gene>
<keyword evidence="2" id="KW-0966">Cell projection</keyword>
<dbReference type="EMBL" id="VINQ01000002">
    <property type="protein sequence ID" value="KAA0920271.1"/>
    <property type="molecule type" value="Genomic_DNA"/>
</dbReference>
<keyword evidence="2" id="KW-0282">Flagellum</keyword>